<evidence type="ECO:0000313" key="2">
    <source>
        <dbReference type="EMBL" id="QPP10470.1"/>
    </source>
</evidence>
<keyword evidence="3" id="KW-1185">Reference proteome</keyword>
<accession>A0A7T1TCJ7</accession>
<dbReference type="RefSeq" id="WP_197354210.1">
    <property type="nucleotide sequence ID" value="NZ_CP048882.1"/>
</dbReference>
<feature type="transmembrane region" description="Helical" evidence="1">
    <location>
        <begin position="42"/>
        <end position="62"/>
    </location>
</feature>
<reference evidence="3" key="1">
    <citation type="submission" date="2020-02" db="EMBL/GenBank/DDBJ databases">
        <title>Streptomyces sp. ASO4wet.</title>
        <authorList>
            <person name="Risdian C."/>
            <person name="Landwehr W."/>
            <person name="Schupp P."/>
            <person name="Wink J."/>
        </authorList>
    </citation>
    <scope>NUCLEOTIDE SEQUENCE [LARGE SCALE GENOMIC DNA]</scope>
    <source>
        <strain evidence="3">ASO4wet</strain>
    </source>
</reference>
<evidence type="ECO:0000313" key="3">
    <source>
        <dbReference type="Proteomes" id="UP000595046"/>
    </source>
</evidence>
<evidence type="ECO:0000256" key="1">
    <source>
        <dbReference type="SAM" id="Phobius"/>
    </source>
</evidence>
<gene>
    <name evidence="2" type="ORF">G4Z16_06470</name>
</gene>
<dbReference type="EMBL" id="CP048882">
    <property type="protein sequence ID" value="QPP10470.1"/>
    <property type="molecule type" value="Genomic_DNA"/>
</dbReference>
<keyword evidence="1" id="KW-1133">Transmembrane helix</keyword>
<name>A0A7T1TCJ7_9ACTN</name>
<dbReference type="AlphaFoldDB" id="A0A7T1TCJ7"/>
<feature type="transmembrane region" description="Helical" evidence="1">
    <location>
        <begin position="12"/>
        <end position="30"/>
    </location>
</feature>
<dbReference type="Proteomes" id="UP000595046">
    <property type="component" value="Chromosome"/>
</dbReference>
<keyword evidence="1" id="KW-0472">Membrane</keyword>
<sequence length="163" mass="17655">MAAVRARYGASPLHLILVLASFALAGYAGVRLLEGDTLGVVLWFVGAAVVHDLVLVPLYSAADRALRAVAARPRKGHGRDAAAWREQINYVRVPAAVSLLLLLVWYPLILDRVGHYASYTGLEPGVFMGRWLLVTAALFAVSAVCLVARAARGRRRTHREDGT</sequence>
<feature type="transmembrane region" description="Helical" evidence="1">
    <location>
        <begin position="128"/>
        <end position="148"/>
    </location>
</feature>
<keyword evidence="1" id="KW-0812">Transmembrane</keyword>
<organism evidence="2 3">
    <name type="scientific">Streptomyces bathyalis</name>
    <dbReference type="NCBI Taxonomy" id="2710756"/>
    <lineage>
        <taxon>Bacteria</taxon>
        <taxon>Bacillati</taxon>
        <taxon>Actinomycetota</taxon>
        <taxon>Actinomycetes</taxon>
        <taxon>Kitasatosporales</taxon>
        <taxon>Streptomycetaceae</taxon>
        <taxon>Streptomyces</taxon>
    </lineage>
</organism>
<protein>
    <submittedName>
        <fullName evidence="2">Uncharacterized protein</fullName>
    </submittedName>
</protein>
<proteinExistence type="predicted"/>
<feature type="transmembrane region" description="Helical" evidence="1">
    <location>
        <begin position="89"/>
        <end position="108"/>
    </location>
</feature>
<dbReference type="KEGG" id="sbat:G4Z16_06470"/>